<dbReference type="GO" id="GO:0034625">
    <property type="term" value="P:fatty acid elongation, monounsaturated fatty acid"/>
    <property type="evidence" value="ECO:0007669"/>
    <property type="project" value="TreeGrafter"/>
</dbReference>
<dbReference type="InterPro" id="IPR002076">
    <property type="entry name" value="ELO_fam"/>
</dbReference>
<comment type="subcellular location">
    <subcellularLocation>
        <location evidence="1">Membrane</location>
        <topology evidence="1">Multi-pass membrane protein</topology>
    </subcellularLocation>
</comment>
<keyword evidence="7 10" id="KW-0443">Lipid metabolism</keyword>
<feature type="transmembrane region" description="Helical" evidence="10">
    <location>
        <begin position="243"/>
        <end position="263"/>
    </location>
</feature>
<dbReference type="GO" id="GO:0009922">
    <property type="term" value="F:fatty acid elongase activity"/>
    <property type="evidence" value="ECO:0007669"/>
    <property type="project" value="InterPro"/>
</dbReference>
<evidence type="ECO:0000256" key="10">
    <source>
        <dbReference type="RuleBase" id="RU361115"/>
    </source>
</evidence>
<comment type="similarity">
    <text evidence="10">Belongs to the ELO family.</text>
</comment>
<keyword evidence="8 10" id="KW-0472">Membrane</keyword>
<evidence type="ECO:0000256" key="8">
    <source>
        <dbReference type="ARBA" id="ARBA00023136"/>
    </source>
</evidence>
<comment type="caution">
    <text evidence="11">The sequence shown here is derived from an EMBL/GenBank/DDBJ whole genome shotgun (WGS) entry which is preliminary data.</text>
</comment>
<evidence type="ECO:0000313" key="11">
    <source>
        <dbReference type="EMBL" id="KAF0750403.1"/>
    </source>
</evidence>
<reference evidence="11 12" key="1">
    <citation type="submission" date="2019-06" db="EMBL/GenBank/DDBJ databases">
        <title>Genomics analysis of Aphanomyces spp. identifies a new class of oomycete effector associated with host adaptation.</title>
        <authorList>
            <person name="Gaulin E."/>
        </authorList>
    </citation>
    <scope>NUCLEOTIDE SEQUENCE [LARGE SCALE GENOMIC DNA]</scope>
    <source>
        <strain evidence="11 12">E</strain>
    </source>
</reference>
<dbReference type="GO" id="GO:0042761">
    <property type="term" value="P:very long-chain fatty acid biosynthetic process"/>
    <property type="evidence" value="ECO:0007669"/>
    <property type="project" value="TreeGrafter"/>
</dbReference>
<evidence type="ECO:0000256" key="3">
    <source>
        <dbReference type="ARBA" id="ARBA00022679"/>
    </source>
</evidence>
<evidence type="ECO:0000256" key="6">
    <source>
        <dbReference type="ARBA" id="ARBA00022989"/>
    </source>
</evidence>
<dbReference type="Pfam" id="PF01151">
    <property type="entry name" value="ELO"/>
    <property type="match status" value="1"/>
</dbReference>
<protein>
    <recommendedName>
        <fullName evidence="10">Elongation of fatty acids protein</fullName>
        <ecNumber evidence="10">2.3.1.-</ecNumber>
    </recommendedName>
</protein>
<dbReference type="GO" id="GO:0005789">
    <property type="term" value="C:endoplasmic reticulum membrane"/>
    <property type="evidence" value="ECO:0007669"/>
    <property type="project" value="TreeGrafter"/>
</dbReference>
<evidence type="ECO:0000256" key="5">
    <source>
        <dbReference type="ARBA" id="ARBA00022832"/>
    </source>
</evidence>
<evidence type="ECO:0000256" key="9">
    <source>
        <dbReference type="ARBA" id="ARBA00023160"/>
    </source>
</evidence>
<sequence length="307" mass="35161">MEGFHAAAADARLPYLHEQYPRLAVLYPFAFENTFMLTWEAQFCRSTMHLCVALCAAYCFSCYFGKQIMRSREAFDMTPVLALWNLSLSTFSACGALRTVPFLLHSIYHHGVYHSVCSDATAHYGNGPVGLWVSMFIFSKALRLTVCVQIPELFDTFFVVIRKKPLRFLHWYHHITVLLFCWHAYSVRSSSGLYFVAMNYTVHAVMYMYYFLTAVGYRPRWAYLVTTLQLSQVRIEGFTSPRMVVGVAVCAASVIYLSTSSSSSTTTCHANRTNLQYGIVMYASYFALFLHFFIQRYSTTTTSKKSQ</sequence>
<dbReference type="PANTHER" id="PTHR11157">
    <property type="entry name" value="FATTY ACID ACYL TRANSFERASE-RELATED"/>
    <property type="match status" value="1"/>
</dbReference>
<feature type="transmembrane region" description="Helical" evidence="10">
    <location>
        <begin position="275"/>
        <end position="294"/>
    </location>
</feature>
<comment type="catalytic activity">
    <reaction evidence="10">
        <text>an acyl-CoA + malonyl-CoA + H(+) = a 3-oxoacyl-CoA + CO2 + CoA</text>
        <dbReference type="Rhea" id="RHEA:50252"/>
        <dbReference type="ChEBI" id="CHEBI:15378"/>
        <dbReference type="ChEBI" id="CHEBI:16526"/>
        <dbReference type="ChEBI" id="CHEBI:57287"/>
        <dbReference type="ChEBI" id="CHEBI:57384"/>
        <dbReference type="ChEBI" id="CHEBI:58342"/>
        <dbReference type="ChEBI" id="CHEBI:90726"/>
    </reaction>
    <physiologicalReaction direction="left-to-right" evidence="10">
        <dbReference type="Rhea" id="RHEA:50253"/>
    </physiologicalReaction>
</comment>
<dbReference type="GO" id="GO:0030148">
    <property type="term" value="P:sphingolipid biosynthetic process"/>
    <property type="evidence" value="ECO:0007669"/>
    <property type="project" value="TreeGrafter"/>
</dbReference>
<dbReference type="EC" id="2.3.1.-" evidence="10"/>
<dbReference type="GO" id="GO:0019367">
    <property type="term" value="P:fatty acid elongation, saturated fatty acid"/>
    <property type="evidence" value="ECO:0007669"/>
    <property type="project" value="TreeGrafter"/>
</dbReference>
<name>A0A6A5AIP1_APHAT</name>
<keyword evidence="3 10" id="KW-0808">Transferase</keyword>
<keyword evidence="2 10" id="KW-0444">Lipid biosynthesis</keyword>
<feature type="transmembrane region" description="Helical" evidence="10">
    <location>
        <begin position="191"/>
        <end position="212"/>
    </location>
</feature>
<keyword evidence="4 10" id="KW-0812">Transmembrane</keyword>
<organism evidence="11 12">
    <name type="scientific">Aphanomyces astaci</name>
    <name type="common">Crayfish plague agent</name>
    <dbReference type="NCBI Taxonomy" id="112090"/>
    <lineage>
        <taxon>Eukaryota</taxon>
        <taxon>Sar</taxon>
        <taxon>Stramenopiles</taxon>
        <taxon>Oomycota</taxon>
        <taxon>Saprolegniomycetes</taxon>
        <taxon>Saprolegniales</taxon>
        <taxon>Verrucalvaceae</taxon>
        <taxon>Aphanomyces</taxon>
    </lineage>
</organism>
<dbReference type="VEuPathDB" id="FungiDB:H257_15499"/>
<gene>
    <name evidence="11" type="ORF">AaE_006731</name>
</gene>
<dbReference type="AlphaFoldDB" id="A0A6A5AIP1"/>
<evidence type="ECO:0000313" key="12">
    <source>
        <dbReference type="Proteomes" id="UP000469452"/>
    </source>
</evidence>
<feature type="transmembrane region" description="Helical" evidence="10">
    <location>
        <begin position="168"/>
        <end position="185"/>
    </location>
</feature>
<keyword evidence="5 10" id="KW-0276">Fatty acid metabolism</keyword>
<keyword evidence="6 10" id="KW-1133">Transmembrane helix</keyword>
<accession>A0A6A5AIP1</accession>
<dbReference type="PANTHER" id="PTHR11157:SF17">
    <property type="entry name" value="ELONGATION OF VERY LONG CHAIN FATTY ACIDS PROTEIN 6"/>
    <property type="match status" value="1"/>
</dbReference>
<evidence type="ECO:0000256" key="7">
    <source>
        <dbReference type="ARBA" id="ARBA00023098"/>
    </source>
</evidence>
<keyword evidence="9 10" id="KW-0275">Fatty acid biosynthesis</keyword>
<evidence type="ECO:0000256" key="2">
    <source>
        <dbReference type="ARBA" id="ARBA00022516"/>
    </source>
</evidence>
<dbReference type="InterPro" id="IPR030457">
    <property type="entry name" value="ELO_CS"/>
</dbReference>
<dbReference type="GO" id="GO:0034626">
    <property type="term" value="P:fatty acid elongation, polyunsaturated fatty acid"/>
    <property type="evidence" value="ECO:0007669"/>
    <property type="project" value="TreeGrafter"/>
</dbReference>
<proteinExistence type="inferred from homology"/>
<evidence type="ECO:0000256" key="1">
    <source>
        <dbReference type="ARBA" id="ARBA00004141"/>
    </source>
</evidence>
<dbReference type="Proteomes" id="UP000469452">
    <property type="component" value="Unassembled WGS sequence"/>
</dbReference>
<feature type="transmembrane region" description="Helical" evidence="10">
    <location>
        <begin position="46"/>
        <end position="65"/>
    </location>
</feature>
<dbReference type="PROSITE" id="PS01188">
    <property type="entry name" value="ELO"/>
    <property type="match status" value="1"/>
</dbReference>
<evidence type="ECO:0000256" key="4">
    <source>
        <dbReference type="ARBA" id="ARBA00022692"/>
    </source>
</evidence>
<dbReference type="EMBL" id="VJMI01012334">
    <property type="protein sequence ID" value="KAF0750403.1"/>
    <property type="molecule type" value="Genomic_DNA"/>
</dbReference>